<dbReference type="Pfam" id="PF03124">
    <property type="entry name" value="EXS"/>
    <property type="match status" value="1"/>
</dbReference>
<evidence type="ECO:0000256" key="5">
    <source>
        <dbReference type="ARBA" id="ARBA00023136"/>
    </source>
</evidence>
<dbReference type="OMA" id="ETSHFYT"/>
<evidence type="ECO:0000256" key="3">
    <source>
        <dbReference type="ARBA" id="ARBA00022692"/>
    </source>
</evidence>
<dbReference type="CDD" id="cd14477">
    <property type="entry name" value="SPX_XPR1_like"/>
    <property type="match status" value="1"/>
</dbReference>
<dbReference type="GO" id="GO:0006817">
    <property type="term" value="P:phosphate ion transport"/>
    <property type="evidence" value="ECO:0007669"/>
    <property type="project" value="TreeGrafter"/>
</dbReference>
<dbReference type="GO" id="GO:0005886">
    <property type="term" value="C:plasma membrane"/>
    <property type="evidence" value="ECO:0007669"/>
    <property type="project" value="TreeGrafter"/>
</dbReference>
<evidence type="ECO:0000259" key="8">
    <source>
        <dbReference type="PROSITE" id="PS51382"/>
    </source>
</evidence>
<dbReference type="Ensembl" id="ENSCSAVT00000002579.1">
    <property type="protein sequence ID" value="ENSCSAVP00000002538.1"/>
    <property type="gene ID" value="ENSCSAVG00000001496.1"/>
</dbReference>
<dbReference type="InterPro" id="IPR004331">
    <property type="entry name" value="SPX_dom"/>
</dbReference>
<evidence type="ECO:0000256" key="1">
    <source>
        <dbReference type="ARBA" id="ARBA00004141"/>
    </source>
</evidence>
<dbReference type="GeneTree" id="ENSGT00940000164519"/>
<dbReference type="FunCoup" id="H2YB40">
    <property type="interactions" value="261"/>
</dbReference>
<dbReference type="InParanoid" id="H2YB40"/>
<feature type="transmembrane region" description="Helical" evidence="6">
    <location>
        <begin position="525"/>
        <end position="544"/>
    </location>
</feature>
<dbReference type="GO" id="GO:0016036">
    <property type="term" value="P:cellular response to phosphate starvation"/>
    <property type="evidence" value="ECO:0007669"/>
    <property type="project" value="TreeGrafter"/>
</dbReference>
<dbReference type="AlphaFoldDB" id="H2YB40"/>
<keyword evidence="3 6" id="KW-0812">Transmembrane</keyword>
<dbReference type="PANTHER" id="PTHR10783:SF103">
    <property type="entry name" value="SOLUTE CARRIER FAMILY 53 MEMBER 1"/>
    <property type="match status" value="1"/>
</dbReference>
<evidence type="ECO:0000256" key="6">
    <source>
        <dbReference type="SAM" id="Phobius"/>
    </source>
</evidence>
<feature type="domain" description="SPX" evidence="8">
    <location>
        <begin position="1"/>
        <end position="175"/>
    </location>
</feature>
<dbReference type="InterPro" id="IPR004342">
    <property type="entry name" value="EXS_C"/>
</dbReference>
<keyword evidence="10" id="KW-1185">Reference proteome</keyword>
<comment type="similarity">
    <text evidence="2">Belongs to the SYG1 (TC 2.A.94) family.</text>
</comment>
<sequence length="668" mass="77398">MKFGANLQAHLTPEWRSQYIDYEVLKSMLYECKEEAPSEECGPTQETERHIALFEEQFFAECDVQLTKVNTFFAEKQAESTRKFAILQSELQAHKNSMSFHRSITDATSSTSKLRKRLPRVRIKTTTGLKLGFSEYYLSLVLLQNYQELNFTGFRKILKKHDKMLDTDKGANWRKNYVETAPFHNDNVISEYILKTENLYINELENGDRAKAMKRLRVPPLTDNTVYPKGAVFRVGLFLGMFIVLIAVVGISNCRNDNIAKTLISCLLFRLYRAGFITFLFLACLGFNIWGWRIAGVNHSIKCLHCSVSIKISISALFGIVWALSLISFQFGHLSSVRQILPVYLNPSLVYLAYLAFLLNPLPILFHKARFWLLKRLWRLFACGFYRVEFADFWLADQLNSLAVLFMDAEFLCCFYAYDGDICNWILLRWISSTFNCKPKTYCSADPAKGNGVCGSYSYGLRAVLQCYPAFIRFVQCLRRFYDSQKWFPHLVNAGKYSTTLFPCHISSACLYCTKVYVTGELQSVYFFLWLASLFIGSCYTFGWDIKMDWGFLDRNAGENKFLREEIVYPYKALYYFAIFEDLVIRFSWIIRIALTQSFPSGVMNLAVGTTYTVLEVLRRFVWNFFRLENEHLNNCGEFRAVRDISIAPLRVDDLAALERMMDDIHGV</sequence>
<dbReference type="GO" id="GO:0005794">
    <property type="term" value="C:Golgi apparatus"/>
    <property type="evidence" value="ECO:0007669"/>
    <property type="project" value="TreeGrafter"/>
</dbReference>
<evidence type="ECO:0000313" key="10">
    <source>
        <dbReference type="Proteomes" id="UP000007875"/>
    </source>
</evidence>
<comment type="subcellular location">
    <subcellularLocation>
        <location evidence="1">Membrane</location>
        <topology evidence="1">Multi-pass membrane protein</topology>
    </subcellularLocation>
</comment>
<keyword evidence="4 6" id="KW-1133">Transmembrane helix</keyword>
<feature type="transmembrane region" description="Helical" evidence="6">
    <location>
        <begin position="344"/>
        <end position="366"/>
    </location>
</feature>
<evidence type="ECO:0000313" key="9">
    <source>
        <dbReference type="Ensembl" id="ENSCSAVP00000002538.1"/>
    </source>
</evidence>
<dbReference type="PROSITE" id="PS51380">
    <property type="entry name" value="EXS"/>
    <property type="match status" value="1"/>
</dbReference>
<dbReference type="PROSITE" id="PS51382">
    <property type="entry name" value="SPX"/>
    <property type="match status" value="1"/>
</dbReference>
<keyword evidence="5 6" id="KW-0472">Membrane</keyword>
<reference evidence="9" key="2">
    <citation type="submission" date="2025-08" db="UniProtKB">
        <authorList>
            <consortium name="Ensembl"/>
        </authorList>
    </citation>
    <scope>IDENTIFICATION</scope>
</reference>
<reference evidence="10" key="1">
    <citation type="submission" date="2003-08" db="EMBL/GenBank/DDBJ databases">
        <authorList>
            <person name="Birren B."/>
            <person name="Nusbaum C."/>
            <person name="Abebe A."/>
            <person name="Abouelleil A."/>
            <person name="Adekoya E."/>
            <person name="Ait-zahra M."/>
            <person name="Allen N."/>
            <person name="Allen T."/>
            <person name="An P."/>
            <person name="Anderson M."/>
            <person name="Anderson S."/>
            <person name="Arachchi H."/>
            <person name="Armbruster J."/>
            <person name="Bachantsang P."/>
            <person name="Baldwin J."/>
            <person name="Barry A."/>
            <person name="Bayul T."/>
            <person name="Blitshsteyn B."/>
            <person name="Bloom T."/>
            <person name="Blye J."/>
            <person name="Boguslavskiy L."/>
            <person name="Borowsky M."/>
            <person name="Boukhgalter B."/>
            <person name="Brunache A."/>
            <person name="Butler J."/>
            <person name="Calixte N."/>
            <person name="Calvo S."/>
            <person name="Camarata J."/>
            <person name="Campo K."/>
            <person name="Chang J."/>
            <person name="Cheshatsang Y."/>
            <person name="Citroen M."/>
            <person name="Collymore A."/>
            <person name="Considine T."/>
            <person name="Cook A."/>
            <person name="Cooke P."/>
            <person name="Corum B."/>
            <person name="Cuomo C."/>
            <person name="David R."/>
            <person name="Dawoe T."/>
            <person name="Degray S."/>
            <person name="Dodge S."/>
            <person name="Dooley K."/>
            <person name="Dorje P."/>
            <person name="Dorjee K."/>
            <person name="Dorris L."/>
            <person name="Duffey N."/>
            <person name="Dupes A."/>
            <person name="Elkins T."/>
            <person name="Engels R."/>
            <person name="Erickson J."/>
            <person name="Farina A."/>
            <person name="Faro S."/>
            <person name="Ferreira P."/>
            <person name="Fischer H."/>
            <person name="Fitzgerald M."/>
            <person name="Foley K."/>
            <person name="Gage D."/>
            <person name="Galagan J."/>
            <person name="Gearin G."/>
            <person name="Gnerre S."/>
            <person name="Gnirke A."/>
            <person name="Goyette A."/>
            <person name="Graham J."/>
            <person name="Grandbois E."/>
            <person name="Gyaltsen K."/>
            <person name="Hafez N."/>
            <person name="Hagopian D."/>
            <person name="Hagos B."/>
            <person name="Hall J."/>
            <person name="Hatcher B."/>
            <person name="Heller A."/>
            <person name="Higgins H."/>
            <person name="Honan T."/>
            <person name="Horn A."/>
            <person name="Houde N."/>
            <person name="Hughes L."/>
            <person name="Hulme W."/>
            <person name="Husby E."/>
            <person name="Iliev I."/>
            <person name="Jaffe D."/>
            <person name="Jones C."/>
            <person name="Kamal M."/>
            <person name="Kamat A."/>
            <person name="Kamvysselis M."/>
            <person name="Karlsson E."/>
            <person name="Kells C."/>
            <person name="Kieu A."/>
            <person name="Kisner P."/>
            <person name="Kodira C."/>
            <person name="Kulbokas E."/>
            <person name="Labutti K."/>
            <person name="Lama D."/>
            <person name="Landers T."/>
            <person name="Leger J."/>
            <person name="Levine S."/>
            <person name="Lewis D."/>
            <person name="Lewis T."/>
            <person name="Lindblad-toh K."/>
            <person name="Liu X."/>
            <person name="Lokyitsang T."/>
            <person name="Lokyitsang Y."/>
            <person name="Lucien O."/>
            <person name="Lui A."/>
            <person name="Ma L.J."/>
            <person name="Mabbitt R."/>
            <person name="Macdonald J."/>
            <person name="Maclean C."/>
            <person name="Major J."/>
            <person name="Manning J."/>
            <person name="Marabella R."/>
            <person name="Maru K."/>
            <person name="Matthews C."/>
            <person name="Mauceli E."/>
            <person name="Mccarthy M."/>
            <person name="Mcdonough S."/>
            <person name="Mcghee T."/>
            <person name="Meldrim J."/>
            <person name="Meneus L."/>
            <person name="Mesirov J."/>
            <person name="Mihalev A."/>
            <person name="Mihova T."/>
            <person name="Mikkelsen T."/>
            <person name="Mlenga V."/>
            <person name="Moru K."/>
            <person name="Mozes J."/>
            <person name="Mulrain L."/>
            <person name="Munson G."/>
            <person name="Naylor J."/>
            <person name="Newes C."/>
            <person name="Nguyen C."/>
            <person name="Nguyen N."/>
            <person name="Nguyen T."/>
            <person name="Nicol R."/>
            <person name="Nielsen C."/>
            <person name="Nizzari M."/>
            <person name="Norbu C."/>
            <person name="Norbu N."/>
            <person name="O'donnell P."/>
            <person name="Okoawo O."/>
            <person name="O'leary S."/>
            <person name="Omotosho B."/>
            <person name="O'neill K."/>
            <person name="Osman S."/>
            <person name="Parker S."/>
            <person name="Perrin D."/>
            <person name="Phunkhang P."/>
            <person name="Piqani B."/>
            <person name="Purcell S."/>
            <person name="Rachupka T."/>
            <person name="Ramasamy U."/>
            <person name="Rameau R."/>
            <person name="Ray V."/>
            <person name="Raymond C."/>
            <person name="Retta R."/>
            <person name="Richardson S."/>
            <person name="Rise C."/>
            <person name="Rodriguez J."/>
            <person name="Rogers J."/>
            <person name="Rogov P."/>
            <person name="Rutman M."/>
            <person name="Schupbach R."/>
            <person name="Seaman C."/>
            <person name="Settipalli S."/>
            <person name="Sharpe T."/>
            <person name="Sheridan J."/>
            <person name="Sherpa N."/>
            <person name="Shi J."/>
            <person name="Smirnov S."/>
            <person name="Smith C."/>
            <person name="Sougnez C."/>
            <person name="Spencer B."/>
            <person name="Stalker J."/>
            <person name="Stange-thomann N."/>
            <person name="Stavropoulos S."/>
            <person name="Stetson K."/>
            <person name="Stone C."/>
            <person name="Stone S."/>
            <person name="Stubbs M."/>
            <person name="Talamas J."/>
            <person name="Tchuinga P."/>
            <person name="Tenzing P."/>
            <person name="Tesfaye S."/>
            <person name="Theodore J."/>
            <person name="Thoulutsang Y."/>
            <person name="Topham K."/>
            <person name="Towey S."/>
            <person name="Tsamla T."/>
            <person name="Tsomo N."/>
            <person name="Vallee D."/>
            <person name="Vassiliev H."/>
            <person name="Venkataraman V."/>
            <person name="Vinson J."/>
            <person name="Vo A."/>
            <person name="Wade C."/>
            <person name="Wang S."/>
            <person name="Wangchuk T."/>
            <person name="Wangdi T."/>
            <person name="Whittaker C."/>
            <person name="Wilkinson J."/>
            <person name="Wu Y."/>
            <person name="Wyman D."/>
            <person name="Yadav S."/>
            <person name="Yang S."/>
            <person name="Yang X."/>
            <person name="Yeager S."/>
            <person name="Yee E."/>
            <person name="Young G."/>
            <person name="Zainoun J."/>
            <person name="Zembeck L."/>
            <person name="Zimmer A."/>
            <person name="Zody M."/>
            <person name="Lander E."/>
        </authorList>
    </citation>
    <scope>NUCLEOTIDE SEQUENCE [LARGE SCALE GENOMIC DNA]</scope>
</reference>
<evidence type="ECO:0008006" key="11">
    <source>
        <dbReference type="Google" id="ProtNLM"/>
    </source>
</evidence>
<accession>H2YB40</accession>
<dbReference type="STRING" id="51511.ENSCSAVP00000002538"/>
<feature type="domain" description="EXS" evidence="7">
    <location>
        <begin position="453"/>
        <end position="660"/>
    </location>
</feature>
<feature type="transmembrane region" description="Helical" evidence="6">
    <location>
        <begin position="231"/>
        <end position="251"/>
    </location>
</feature>
<dbReference type="Pfam" id="PF03105">
    <property type="entry name" value="SPX"/>
    <property type="match status" value="2"/>
</dbReference>
<organism evidence="9 10">
    <name type="scientific">Ciona savignyi</name>
    <name type="common">Pacific transparent sea squirt</name>
    <dbReference type="NCBI Taxonomy" id="51511"/>
    <lineage>
        <taxon>Eukaryota</taxon>
        <taxon>Metazoa</taxon>
        <taxon>Chordata</taxon>
        <taxon>Tunicata</taxon>
        <taxon>Ascidiacea</taxon>
        <taxon>Phlebobranchia</taxon>
        <taxon>Cionidae</taxon>
        <taxon>Ciona</taxon>
    </lineage>
</organism>
<dbReference type="GO" id="GO:0000822">
    <property type="term" value="F:inositol hexakisphosphate binding"/>
    <property type="evidence" value="ECO:0007669"/>
    <property type="project" value="TreeGrafter"/>
</dbReference>
<dbReference type="PANTHER" id="PTHR10783">
    <property type="entry name" value="XENOTROPIC AND POLYTROPIC RETROVIRUS RECEPTOR 1-RELATED"/>
    <property type="match status" value="1"/>
</dbReference>
<evidence type="ECO:0000256" key="2">
    <source>
        <dbReference type="ARBA" id="ARBA00009665"/>
    </source>
</evidence>
<name>H2YB40_CIOSA</name>
<evidence type="ECO:0000259" key="7">
    <source>
        <dbReference type="PROSITE" id="PS51380"/>
    </source>
</evidence>
<feature type="transmembrane region" description="Helical" evidence="6">
    <location>
        <begin position="271"/>
        <end position="291"/>
    </location>
</feature>
<dbReference type="eggNOG" id="KOG1162">
    <property type="taxonomic scope" value="Eukaryota"/>
</dbReference>
<proteinExistence type="inferred from homology"/>
<reference evidence="9" key="3">
    <citation type="submission" date="2025-09" db="UniProtKB">
        <authorList>
            <consortium name="Ensembl"/>
        </authorList>
    </citation>
    <scope>IDENTIFICATION</scope>
</reference>
<feature type="transmembrane region" description="Helical" evidence="6">
    <location>
        <begin position="312"/>
        <end position="332"/>
    </location>
</feature>
<evidence type="ECO:0000256" key="4">
    <source>
        <dbReference type="ARBA" id="ARBA00022989"/>
    </source>
</evidence>
<protein>
    <recommendedName>
        <fullName evidence="11">SPX domain-containing protein</fullName>
    </recommendedName>
</protein>
<dbReference type="Proteomes" id="UP000007875">
    <property type="component" value="Unassembled WGS sequence"/>
</dbReference>